<proteinExistence type="predicted"/>
<keyword evidence="3" id="KW-1185">Reference proteome</keyword>
<sequence length="267" mass="30437">MVTLRTFLNSLDKRRSMKLLSLIAIFLIIFIGITLIYPEHESKSNSFSVLSTASGNETIYLLTSSNYTFIVYICNFVSGGKVPFAFLVSSTLPHNFTIQNGYGYYYFFNNNRLVLEKDNVTEIICQISGEDFSFNSSVALAVIKSLNNWIPSFSFLNEKFNISEFGEAQENVTFLVAENGSYAELYVCSYSNNISAEKVFNLFTFQLPIREIMGYNVTYFQGDLIAMKGNKIISFITRDSNFVFNKEKATDFIERLNNATLIEWLTT</sequence>
<organism evidence="2 3">
    <name type="scientific">Candidatus Acidianus copahuensis</name>
    <dbReference type="NCBI Taxonomy" id="1160895"/>
    <lineage>
        <taxon>Archaea</taxon>
        <taxon>Thermoproteota</taxon>
        <taxon>Thermoprotei</taxon>
        <taxon>Sulfolobales</taxon>
        <taxon>Sulfolobaceae</taxon>
        <taxon>Acidianus</taxon>
    </lineage>
</organism>
<evidence type="ECO:0000313" key="3">
    <source>
        <dbReference type="Proteomes" id="UP000024332"/>
    </source>
</evidence>
<evidence type="ECO:0000256" key="1">
    <source>
        <dbReference type="SAM" id="Phobius"/>
    </source>
</evidence>
<gene>
    <name evidence="2" type="ORF">CM19_01740</name>
</gene>
<dbReference type="AlphaFoldDB" id="A0A031LSB1"/>
<keyword evidence="1" id="KW-0472">Membrane</keyword>
<accession>A0A031LSB1</accession>
<keyword evidence="1" id="KW-0812">Transmembrane</keyword>
<feature type="transmembrane region" description="Helical" evidence="1">
    <location>
        <begin position="20"/>
        <end position="38"/>
    </location>
</feature>
<protein>
    <submittedName>
        <fullName evidence="2">Uncharacterized protein</fullName>
    </submittedName>
</protein>
<feature type="transmembrane region" description="Helical" evidence="1">
    <location>
        <begin position="58"/>
        <end position="77"/>
    </location>
</feature>
<dbReference type="Proteomes" id="UP000024332">
    <property type="component" value="Unassembled WGS sequence"/>
</dbReference>
<evidence type="ECO:0000313" key="2">
    <source>
        <dbReference type="EMBL" id="EZQ11272.1"/>
    </source>
</evidence>
<name>A0A031LSB1_9CREN</name>
<reference evidence="2 3" key="1">
    <citation type="submission" date="2014-03" db="EMBL/GenBank/DDBJ databases">
        <title>Draft genome sequence of the novel thermoacidophilic archaea Acidianus copahuensis ALE1 strain, isolated from Copahue volcanic area in Neuquen Argentina.</title>
        <authorList>
            <person name="Urbieta M.S."/>
            <person name="Rascovan N."/>
            <person name="Castro C."/>
            <person name="Revale S."/>
            <person name="Giaveno M.A."/>
            <person name="Vazquez M.P."/>
            <person name="Donati E.R."/>
        </authorList>
    </citation>
    <scope>NUCLEOTIDE SEQUENCE [LARGE SCALE GENOMIC DNA]</scope>
    <source>
        <strain evidence="2 3">ALE1</strain>
    </source>
</reference>
<keyword evidence="1" id="KW-1133">Transmembrane helix</keyword>
<comment type="caution">
    <text evidence="2">The sequence shown here is derived from an EMBL/GenBank/DDBJ whole genome shotgun (WGS) entry which is preliminary data.</text>
</comment>
<dbReference type="EMBL" id="JFZT01000016">
    <property type="protein sequence ID" value="EZQ11272.1"/>
    <property type="molecule type" value="Genomic_DNA"/>
</dbReference>